<dbReference type="EMBL" id="JBHTII010000001">
    <property type="protein sequence ID" value="MFD0789236.1"/>
    <property type="molecule type" value="Genomic_DNA"/>
</dbReference>
<keyword evidence="1" id="KW-0732">Signal</keyword>
<gene>
    <name evidence="2" type="ORF">ACFQ0P_02400</name>
</gene>
<evidence type="ECO:0000313" key="2">
    <source>
        <dbReference type="EMBL" id="MFD0789236.1"/>
    </source>
</evidence>
<evidence type="ECO:0000313" key="3">
    <source>
        <dbReference type="Proteomes" id="UP001597055"/>
    </source>
</evidence>
<proteinExistence type="predicted"/>
<dbReference type="Proteomes" id="UP001597055">
    <property type="component" value="Unassembled WGS sequence"/>
</dbReference>
<feature type="signal peptide" evidence="1">
    <location>
        <begin position="1"/>
        <end position="27"/>
    </location>
</feature>
<feature type="chain" id="PRO_5045929113" evidence="1">
    <location>
        <begin position="28"/>
        <end position="326"/>
    </location>
</feature>
<name>A0ABW3AE05_9MICO</name>
<organism evidence="2 3">
    <name type="scientific">Microbacterium insulae</name>
    <dbReference type="NCBI Taxonomy" id="483014"/>
    <lineage>
        <taxon>Bacteria</taxon>
        <taxon>Bacillati</taxon>
        <taxon>Actinomycetota</taxon>
        <taxon>Actinomycetes</taxon>
        <taxon>Micrococcales</taxon>
        <taxon>Microbacteriaceae</taxon>
        <taxon>Microbacterium</taxon>
    </lineage>
</organism>
<keyword evidence="3" id="KW-1185">Reference proteome</keyword>
<protein>
    <submittedName>
        <fullName evidence="2">Uncharacterized protein</fullName>
    </submittedName>
</protein>
<evidence type="ECO:0000256" key="1">
    <source>
        <dbReference type="SAM" id="SignalP"/>
    </source>
</evidence>
<comment type="caution">
    <text evidence="2">The sequence shown here is derived from an EMBL/GenBank/DDBJ whole genome shotgun (WGS) entry which is preliminary data.</text>
</comment>
<dbReference type="RefSeq" id="WP_204980125.1">
    <property type="nucleotide sequence ID" value="NZ_JBHTII010000001.1"/>
</dbReference>
<sequence length="326" mass="33391">MKTHQRRALVASIASLALLLPVLPAHAADSDAEPNAVAAEVAQAAPTDISAADLDATPGGLAAQLDGGGATHLGADASTGVAVTAADGTDVVSFTLPGASRLEDAVVADDGSVTWVGDASTPSINVVAAEDAIRVATVIESASQGQRFSYDFGPGATVELQEDGSAIAYVSEQVTDPETGETLDGEKIIATIAAPWAKDANGVDVPTRYAASGSVLTQVVSHRKGAFTYPVVADPTFDRPNFVQWRVRFNRAETATIASGGAGVIASLGCGAMAAVCAVAGGVIWWNASVAQNSSPKRCVQITATYPYVIPGMYWWVDTYRGGPCR</sequence>
<accession>A0ABW3AE05</accession>
<reference evidence="3" key="1">
    <citation type="journal article" date="2019" name="Int. J. Syst. Evol. Microbiol.">
        <title>The Global Catalogue of Microorganisms (GCM) 10K type strain sequencing project: providing services to taxonomists for standard genome sequencing and annotation.</title>
        <authorList>
            <consortium name="The Broad Institute Genomics Platform"/>
            <consortium name="The Broad Institute Genome Sequencing Center for Infectious Disease"/>
            <person name="Wu L."/>
            <person name="Ma J."/>
        </authorList>
    </citation>
    <scope>NUCLEOTIDE SEQUENCE [LARGE SCALE GENOMIC DNA]</scope>
    <source>
        <strain evidence="3">CCUG 54523</strain>
    </source>
</reference>